<evidence type="ECO:0000313" key="3">
    <source>
        <dbReference type="Proteomes" id="UP001175226"/>
    </source>
</evidence>
<reference evidence="2" key="1">
    <citation type="submission" date="2023-06" db="EMBL/GenBank/DDBJ databases">
        <authorList>
            <consortium name="Lawrence Berkeley National Laboratory"/>
            <person name="Ahrendt S."/>
            <person name="Sahu N."/>
            <person name="Indic B."/>
            <person name="Wong-Bajracharya J."/>
            <person name="Merenyi Z."/>
            <person name="Ke H.-M."/>
            <person name="Monk M."/>
            <person name="Kocsube S."/>
            <person name="Drula E."/>
            <person name="Lipzen A."/>
            <person name="Balint B."/>
            <person name="Henrissat B."/>
            <person name="Andreopoulos B."/>
            <person name="Martin F.M."/>
            <person name="Harder C.B."/>
            <person name="Rigling D."/>
            <person name="Ford K.L."/>
            <person name="Foster G.D."/>
            <person name="Pangilinan J."/>
            <person name="Papanicolaou A."/>
            <person name="Barry K."/>
            <person name="LaButti K."/>
            <person name="Viragh M."/>
            <person name="Koriabine M."/>
            <person name="Yan M."/>
            <person name="Riley R."/>
            <person name="Champramary S."/>
            <person name="Plett K.L."/>
            <person name="Tsai I.J."/>
            <person name="Slot J."/>
            <person name="Sipos G."/>
            <person name="Plett J."/>
            <person name="Nagy L.G."/>
            <person name="Grigoriev I.V."/>
        </authorList>
    </citation>
    <scope>NUCLEOTIDE SEQUENCE</scope>
    <source>
        <strain evidence="2">FPL87.14</strain>
    </source>
</reference>
<gene>
    <name evidence="2" type="ORF">EV421DRAFT_1914966</name>
</gene>
<evidence type="ECO:0000256" key="1">
    <source>
        <dbReference type="SAM" id="MobiDB-lite"/>
    </source>
</evidence>
<sequence>MPEVQELFFFYWVIKDFIQYSNRKSLPLDVLQLWIDAKEEKEDGTIVLPKHAAKMAKQGMVFPLTKSMAHLTCGDKSVTTIYPSSHVVPSLHRPLEDNKTENAICRTAGLILQDVIKHPRLFETICKVDKKTRKFKVVLAFQFKNHVLAFCLYDNNVRFYWFPSCASGDEFLALTVHASRQSAEDEICDHGEDHTDDLLFDGDFFEFTDPLVNFHGWLEKLVAGLETRRLRKLAESKRRRQEKLNQKLHGSGSKPKAGAKNEEDLEIEEMQEKRKKVMEDKAVEKSKSKSTPKKEVKKKKETKQKAGSSSAATSMAVQGKRKTPPEQEPAAPKPKHTRTKASDKVIVTAKAKPASSAAICSSQPIVAFLRRADSPFAGIGAYSSGIILHNSGIPPLTKAEDVLNSPGRLARLIEVYIYFLSYMETAEDAKYYKSLSIHGRSKCYVSDRHASLIKVYNSANGPLATPFSGPKYYNPFEPAYIAETLSKRGHLGHLIFGKDMWKAMHPAALAGEEYGLDPLSRYFDFLQQKKELFFSGEQEQHFTPHVYQYNSIYKQIWSVLDIPSLKKYEGEDHNDRLLTIIKTTSDGWTVGPLDFCAVSLYVHVNRKEQLTICQGDPQRLTPCDIQFVKRGIEIHKESERYGHNSKTPTKVQSKWKEAEDATEQIEEAWYARCRSLQETELADVAEEQAWHFADEERQRDLVGGKRQCRLKGIRLSEDATPVIPRRQVYPSINEGVLPKKQRISADTAISLQQISTMVVGKEKQKSLVLCYMESPHQHIRVKLTEHRTDISNLTALPLDSTPGTIDKRQELFKFLDDNVVALTHNIQQAHPIEHTANADHEDDEVNGEEVNGGEETANGLEKRISALYPSFNEGPLKAQHFRDTVLQFPGPGSPADIEDRAFEQVLQGYKDDTASWADKLKCLVDDVKSNTLFQLLLHQGKAGCSELWVSAVIRMVEMIRFNKLWKKHDNGPGSRKWKAMGAYNKQLQVEVKERYSQFRRQLQRVIKAWEPLVALYNQFGAAVFMDRAWDCKNSIQRHSGGFSKLVDRLCEVEYNLKDKRKHNEASLKEALKVLASEKVVSYVGAFLVAYPCE</sequence>
<keyword evidence="3" id="KW-1185">Reference proteome</keyword>
<feature type="compositionally biased region" description="Polar residues" evidence="1">
    <location>
        <begin position="306"/>
        <end position="316"/>
    </location>
</feature>
<dbReference type="Proteomes" id="UP001175226">
    <property type="component" value="Unassembled WGS sequence"/>
</dbReference>
<feature type="region of interest" description="Disordered" evidence="1">
    <location>
        <begin position="835"/>
        <end position="856"/>
    </location>
</feature>
<name>A0AA39IDX1_9AGAR</name>
<protein>
    <submittedName>
        <fullName evidence="2">Uncharacterized protein</fullName>
    </submittedName>
</protein>
<feature type="compositionally biased region" description="Basic and acidic residues" evidence="1">
    <location>
        <begin position="277"/>
        <end position="287"/>
    </location>
</feature>
<accession>A0AA39IDX1</accession>
<evidence type="ECO:0000313" key="2">
    <source>
        <dbReference type="EMBL" id="KAK0421860.1"/>
    </source>
</evidence>
<proteinExistence type="predicted"/>
<feature type="region of interest" description="Disordered" evidence="1">
    <location>
        <begin position="234"/>
        <end position="343"/>
    </location>
</feature>
<dbReference type="AlphaFoldDB" id="A0AA39IDX1"/>
<comment type="caution">
    <text evidence="2">The sequence shown here is derived from an EMBL/GenBank/DDBJ whole genome shotgun (WGS) entry which is preliminary data.</text>
</comment>
<feature type="compositionally biased region" description="Basic residues" evidence="1">
    <location>
        <begin position="288"/>
        <end position="302"/>
    </location>
</feature>
<dbReference type="EMBL" id="JAUEPT010000276">
    <property type="protein sequence ID" value="KAK0421860.1"/>
    <property type="molecule type" value="Genomic_DNA"/>
</dbReference>
<organism evidence="2 3">
    <name type="scientific">Armillaria borealis</name>
    <dbReference type="NCBI Taxonomy" id="47425"/>
    <lineage>
        <taxon>Eukaryota</taxon>
        <taxon>Fungi</taxon>
        <taxon>Dikarya</taxon>
        <taxon>Basidiomycota</taxon>
        <taxon>Agaricomycotina</taxon>
        <taxon>Agaricomycetes</taxon>
        <taxon>Agaricomycetidae</taxon>
        <taxon>Agaricales</taxon>
        <taxon>Marasmiineae</taxon>
        <taxon>Physalacriaceae</taxon>
        <taxon>Armillaria</taxon>
    </lineage>
</organism>